<dbReference type="Proteomes" id="UP001331761">
    <property type="component" value="Unassembled WGS sequence"/>
</dbReference>
<evidence type="ECO:0000313" key="6">
    <source>
        <dbReference type="Proteomes" id="UP001331761"/>
    </source>
</evidence>
<reference evidence="5 6" key="1">
    <citation type="submission" date="2019-10" db="EMBL/GenBank/DDBJ databases">
        <title>Assembly and Annotation for the nematode Trichostrongylus colubriformis.</title>
        <authorList>
            <person name="Martin J."/>
        </authorList>
    </citation>
    <scope>NUCLEOTIDE SEQUENCE [LARGE SCALE GENOMIC DNA]</scope>
    <source>
        <strain evidence="5">G859</strain>
        <tissue evidence="5">Whole worm</tissue>
    </source>
</reference>
<dbReference type="PANTHER" id="PTHR24198:SF165">
    <property type="entry name" value="ANKYRIN REPEAT-CONTAINING PROTEIN-RELATED"/>
    <property type="match status" value="1"/>
</dbReference>
<dbReference type="AlphaFoldDB" id="A0AAN8EU37"/>
<dbReference type="SMART" id="SM00248">
    <property type="entry name" value="ANK"/>
    <property type="match status" value="3"/>
</dbReference>
<feature type="compositionally biased region" description="Acidic residues" evidence="4">
    <location>
        <begin position="216"/>
        <end position="232"/>
    </location>
</feature>
<organism evidence="5 6">
    <name type="scientific">Trichostrongylus colubriformis</name>
    <name type="common">Black scour worm</name>
    <dbReference type="NCBI Taxonomy" id="6319"/>
    <lineage>
        <taxon>Eukaryota</taxon>
        <taxon>Metazoa</taxon>
        <taxon>Ecdysozoa</taxon>
        <taxon>Nematoda</taxon>
        <taxon>Chromadorea</taxon>
        <taxon>Rhabditida</taxon>
        <taxon>Rhabditina</taxon>
        <taxon>Rhabditomorpha</taxon>
        <taxon>Strongyloidea</taxon>
        <taxon>Trichostrongylidae</taxon>
        <taxon>Trichostrongylus</taxon>
    </lineage>
</organism>
<name>A0AAN8EU37_TRICO</name>
<dbReference type="PANTHER" id="PTHR24198">
    <property type="entry name" value="ANKYRIN REPEAT AND PROTEIN KINASE DOMAIN-CONTAINING PROTEIN"/>
    <property type="match status" value="1"/>
</dbReference>
<proteinExistence type="predicted"/>
<evidence type="ECO:0000256" key="2">
    <source>
        <dbReference type="ARBA" id="ARBA00023043"/>
    </source>
</evidence>
<feature type="non-terminal residue" evidence="5">
    <location>
        <position position="276"/>
    </location>
</feature>
<evidence type="ECO:0000256" key="3">
    <source>
        <dbReference type="PROSITE-ProRule" id="PRU00023"/>
    </source>
</evidence>
<protein>
    <submittedName>
        <fullName evidence="5">Uncharacterized protein</fullName>
    </submittedName>
</protein>
<gene>
    <name evidence="5" type="ORF">GCK32_017296</name>
</gene>
<feature type="repeat" description="ANK" evidence="3">
    <location>
        <begin position="32"/>
        <end position="64"/>
    </location>
</feature>
<comment type="caution">
    <text evidence="5">The sequence shown here is derived from an EMBL/GenBank/DDBJ whole genome shotgun (WGS) entry which is preliminary data.</text>
</comment>
<dbReference type="PROSITE" id="PS50088">
    <property type="entry name" value="ANK_REPEAT"/>
    <property type="match status" value="2"/>
</dbReference>
<dbReference type="Gene3D" id="1.25.40.20">
    <property type="entry name" value="Ankyrin repeat-containing domain"/>
    <property type="match status" value="1"/>
</dbReference>
<keyword evidence="6" id="KW-1185">Reference proteome</keyword>
<feature type="compositionally biased region" description="Basic and acidic residues" evidence="4">
    <location>
        <begin position="176"/>
        <end position="188"/>
    </location>
</feature>
<evidence type="ECO:0000256" key="4">
    <source>
        <dbReference type="SAM" id="MobiDB-lite"/>
    </source>
</evidence>
<dbReference type="InterPro" id="IPR036770">
    <property type="entry name" value="Ankyrin_rpt-contain_sf"/>
</dbReference>
<dbReference type="SUPFAM" id="SSF48403">
    <property type="entry name" value="Ankyrin repeat"/>
    <property type="match status" value="1"/>
</dbReference>
<evidence type="ECO:0000256" key="1">
    <source>
        <dbReference type="ARBA" id="ARBA00022737"/>
    </source>
</evidence>
<feature type="region of interest" description="Disordered" evidence="4">
    <location>
        <begin position="150"/>
        <end position="240"/>
    </location>
</feature>
<accession>A0AAN8EU37</accession>
<sequence length="276" mass="29751">EIPLHWAARNGHANVVAVLANERVNVNALNKNGESSLLIASRHGHHDVVHVLLERGASSSIQDQFGDTPLHCAASLGHCRLLRLLCSSKTPPPPLLLRNQPLPFDGFYPFRTAMLPLDNQSFGPSTYSLPSLNPYMLTAWVGLQPTPAAPISKPLGRCHSEDSTTTPRAPDVPTLKAKDFEKMKKQSVDEDDEDDEESRERRQSKSSTFSHSSGDGDVDSSSGDESDDEEDVPPAQSFHGVLPGSVIAAYLADPVVNPAAQSLYTNLVSVTAASRG</sequence>
<dbReference type="PROSITE" id="PS50297">
    <property type="entry name" value="ANK_REP_REGION"/>
    <property type="match status" value="2"/>
</dbReference>
<feature type="non-terminal residue" evidence="5">
    <location>
        <position position="1"/>
    </location>
</feature>
<dbReference type="InterPro" id="IPR002110">
    <property type="entry name" value="Ankyrin_rpt"/>
</dbReference>
<dbReference type="EMBL" id="WIXE01026098">
    <property type="protein sequence ID" value="KAK5964190.1"/>
    <property type="molecule type" value="Genomic_DNA"/>
</dbReference>
<dbReference type="Pfam" id="PF12796">
    <property type="entry name" value="Ank_2"/>
    <property type="match status" value="1"/>
</dbReference>
<feature type="repeat" description="ANK" evidence="3">
    <location>
        <begin position="1"/>
        <end position="31"/>
    </location>
</feature>
<evidence type="ECO:0000313" key="5">
    <source>
        <dbReference type="EMBL" id="KAK5964190.1"/>
    </source>
</evidence>
<keyword evidence="1" id="KW-0677">Repeat</keyword>
<keyword evidence="2 3" id="KW-0040">ANK repeat</keyword>